<evidence type="ECO:0000313" key="6">
    <source>
        <dbReference type="EMBL" id="MBW8189766.1"/>
    </source>
</evidence>
<dbReference type="SUPFAM" id="SSF52467">
    <property type="entry name" value="DHS-like NAD/FAD-binding domain"/>
    <property type="match status" value="1"/>
</dbReference>
<evidence type="ECO:0000256" key="1">
    <source>
        <dbReference type="ARBA" id="ARBA00012928"/>
    </source>
</evidence>
<dbReference type="Gene3D" id="3.40.50.1220">
    <property type="entry name" value="TPP-binding domain"/>
    <property type="match status" value="1"/>
</dbReference>
<dbReference type="InterPro" id="IPR026591">
    <property type="entry name" value="Sirtuin_cat_small_dom_sf"/>
</dbReference>
<organism evidence="6 7">
    <name type="scientific">Neiella holothuriorum</name>
    <dbReference type="NCBI Taxonomy" id="2870530"/>
    <lineage>
        <taxon>Bacteria</taxon>
        <taxon>Pseudomonadati</taxon>
        <taxon>Pseudomonadota</taxon>
        <taxon>Gammaproteobacteria</taxon>
        <taxon>Alteromonadales</taxon>
        <taxon>Echinimonadaceae</taxon>
        <taxon>Neiella</taxon>
    </lineage>
</organism>
<sequence>MPTLFEQAAAIVSQADAILIAAGAGMGVDSGLPDFRSKDGFWGAYPQAKQLKFDFEALANGAVFPYRARQLWWFYGHRLALYRDTLPHKGFQILKQWAARMGDNYFIYTSNVDGQFQKAGFAPSRTYECHGSIHHLQCASECQSDIWPAGELNFTRRKEQMAVDGDIPYCPSCCGPARPNILMFDDPYWVEDRSEEQQERFEVWLAKAQQKSLVVIEIGAGNAVPTVRRLSDSLTNAKLIRINPKDTDVPPHGLALKSGALEALININEIIE</sequence>
<evidence type="ECO:0000256" key="3">
    <source>
        <dbReference type="ARBA" id="ARBA00023027"/>
    </source>
</evidence>
<dbReference type="InterPro" id="IPR029035">
    <property type="entry name" value="DHS-like_NAD/FAD-binding_dom"/>
</dbReference>
<comment type="caution">
    <text evidence="4">Lacks conserved residue(s) required for the propagation of feature annotation.</text>
</comment>
<dbReference type="InterPro" id="IPR003000">
    <property type="entry name" value="Sirtuin"/>
</dbReference>
<keyword evidence="2" id="KW-0808">Transferase</keyword>
<reference evidence="6" key="1">
    <citation type="submission" date="2021-07" db="EMBL/GenBank/DDBJ databases">
        <title>Neiella marina sp. nov., isolated from the intestinal content of sea cucumber Apostichopus japonicus.</title>
        <authorList>
            <person name="Bai X."/>
        </authorList>
    </citation>
    <scope>NUCLEOTIDE SEQUENCE</scope>
    <source>
        <strain evidence="6">126</strain>
    </source>
</reference>
<evidence type="ECO:0000256" key="2">
    <source>
        <dbReference type="ARBA" id="ARBA00022679"/>
    </source>
</evidence>
<dbReference type="Gene3D" id="3.30.1600.10">
    <property type="entry name" value="SIR2/SIRT2 'Small Domain"/>
    <property type="match status" value="1"/>
</dbReference>
<evidence type="ECO:0000256" key="4">
    <source>
        <dbReference type="PROSITE-ProRule" id="PRU00236"/>
    </source>
</evidence>
<keyword evidence="3" id="KW-0520">NAD</keyword>
<keyword evidence="7" id="KW-1185">Reference proteome</keyword>
<dbReference type="RefSeq" id="WP_220102459.1">
    <property type="nucleotide sequence ID" value="NZ_JAHZSS010000002.1"/>
</dbReference>
<evidence type="ECO:0000259" key="5">
    <source>
        <dbReference type="PROSITE" id="PS50305"/>
    </source>
</evidence>
<feature type="domain" description="Deacetylase sirtuin-type" evidence="5">
    <location>
        <begin position="1"/>
        <end position="272"/>
    </location>
</feature>
<accession>A0ABS7EBU8</accession>
<dbReference type="PANTHER" id="PTHR11085:SF10">
    <property type="entry name" value="NAD-DEPENDENT PROTEIN DEACYLASE SIRTUIN-5, MITOCHONDRIAL-RELATED"/>
    <property type="match status" value="1"/>
</dbReference>
<dbReference type="InterPro" id="IPR050134">
    <property type="entry name" value="NAD-dep_sirtuin_deacylases"/>
</dbReference>
<gene>
    <name evidence="6" type="ORF">K0504_01865</name>
</gene>
<dbReference type="Proteomes" id="UP001166251">
    <property type="component" value="Unassembled WGS sequence"/>
</dbReference>
<dbReference type="Pfam" id="PF02146">
    <property type="entry name" value="SIR2"/>
    <property type="match status" value="1"/>
</dbReference>
<dbReference type="PROSITE" id="PS50305">
    <property type="entry name" value="SIRTUIN"/>
    <property type="match status" value="1"/>
</dbReference>
<comment type="caution">
    <text evidence="6">The sequence shown here is derived from an EMBL/GenBank/DDBJ whole genome shotgun (WGS) entry which is preliminary data.</text>
</comment>
<protein>
    <recommendedName>
        <fullName evidence="1">protein acetyllysine N-acetyltransferase</fullName>
        <ecNumber evidence="1">2.3.1.286</ecNumber>
    </recommendedName>
</protein>
<dbReference type="InterPro" id="IPR026590">
    <property type="entry name" value="Ssirtuin_cat_dom"/>
</dbReference>
<name>A0ABS7EBU8_9GAMM</name>
<dbReference type="PANTHER" id="PTHR11085">
    <property type="entry name" value="NAD-DEPENDENT PROTEIN DEACYLASE SIRTUIN-5, MITOCHONDRIAL-RELATED"/>
    <property type="match status" value="1"/>
</dbReference>
<evidence type="ECO:0000313" key="7">
    <source>
        <dbReference type="Proteomes" id="UP001166251"/>
    </source>
</evidence>
<proteinExistence type="predicted"/>
<dbReference type="EMBL" id="JAHZSS010000002">
    <property type="protein sequence ID" value="MBW8189766.1"/>
    <property type="molecule type" value="Genomic_DNA"/>
</dbReference>
<dbReference type="EC" id="2.3.1.286" evidence="1"/>